<feature type="region of interest" description="Disordered" evidence="5">
    <location>
        <begin position="1"/>
        <end position="47"/>
    </location>
</feature>
<gene>
    <name evidence="7" type="ORF">C6P45_001543</name>
</gene>
<keyword evidence="3" id="KW-0804">Transcription</keyword>
<dbReference type="InterPro" id="IPR051127">
    <property type="entry name" value="Fungal_SecMet_Regulators"/>
</dbReference>
<dbReference type="Gene3D" id="4.10.240.10">
    <property type="entry name" value="Zn(2)-C6 fungal-type DNA-binding domain"/>
    <property type="match status" value="1"/>
</dbReference>
<evidence type="ECO:0000313" key="7">
    <source>
        <dbReference type="EMBL" id="KAG0660661.1"/>
    </source>
</evidence>
<dbReference type="Proteomes" id="UP000750334">
    <property type="component" value="Unassembled WGS sequence"/>
</dbReference>
<reference evidence="7 8" key="1">
    <citation type="submission" date="2020-11" db="EMBL/GenBank/DDBJ databases">
        <title>Kefir isolates.</title>
        <authorList>
            <person name="Marcisauskas S."/>
            <person name="Kim Y."/>
            <person name="Blasche S."/>
        </authorList>
    </citation>
    <scope>NUCLEOTIDE SEQUENCE [LARGE SCALE GENOMIC DNA]</scope>
    <source>
        <strain evidence="7 8">OG2</strain>
    </source>
</reference>
<feature type="compositionally biased region" description="Polar residues" evidence="5">
    <location>
        <begin position="120"/>
        <end position="134"/>
    </location>
</feature>
<keyword evidence="1" id="KW-0805">Transcription regulation</keyword>
<evidence type="ECO:0000256" key="4">
    <source>
        <dbReference type="ARBA" id="ARBA00023242"/>
    </source>
</evidence>
<evidence type="ECO:0000256" key="1">
    <source>
        <dbReference type="ARBA" id="ARBA00023015"/>
    </source>
</evidence>
<feature type="compositionally biased region" description="Basic and acidic residues" evidence="5">
    <location>
        <begin position="100"/>
        <end position="117"/>
    </location>
</feature>
<comment type="caution">
    <text evidence="7">The sequence shown here is derived from an EMBL/GenBank/DDBJ whole genome shotgun (WGS) entry which is preliminary data.</text>
</comment>
<sequence length="995" mass="115543">MEQNPTNNLISAVDHNQIQSFSNNVSAPHQPNESPDSKVKKSTKKSPACAQCRRRKIGCDRQRPFCANCLKYHKERCNYPEDDIEAFNEYLSRPVQHRTSHVDHTTTKPIKMKETKTAPKPNTDSTPANTQTIGNMSNRFSVQKFPMVPPPATQGIPTGSHELISRSTTMTPIQTVPYTQPNKSTVISNTPIMKLDHSQGQQQQQQPMKFHKVDNAPIYEPATIIAPQPPVSVSHSASAVSLSSTVFMDSPKVTKPKKHSHHSTMNVKGNPVSAGPKITLEAIGAFNTKKHMLELQHFKDIEQRSMPLVNNDNIQINIVQSTYEQKDIFLKEMKHLKYQFIELQKQRDVLIQQKIANGILKKRNFSVPIPEAIVDTEQIIIPEKDAPGRKKNSYLGNVNVNEILYVVNLHNNSTLKLKDPLIVTDTPNNVFTSNFVINRDPYLIKYYKIMENYIMINHNQQFMLLKNEQINELRKIMNNTTDETTLLLRLIEILCQKIRNETNGEFNYFMLSLMDVKKMTIDEFQEMIIMQCEKTFKRIDNYIHDLVKFGSMLIFLLFQVRINHIGIDAELEVLNMKLGFIDLTLQAIKNQQILNNDSEVTKFYYLRNVYHEYLENERNFNTNDEDVYLINNVSSSEIQFEIYRNYINRNLFVGMVPVLIDLDTLKSTISKYENISYKLKEIEIWDIEFNILQNIQSTGINNSHNTSINVLMSHYQELETIIKEVDTNYHDSNNKIFNITKFDYSNNIIMRQIYHKFNLMINYYLLLHYETIKNSNKLTLVINKLFQIIINMIDTQSIIGEPKNDILDGCELLFMKRDYDNFLIMIELLFSIGLRCHHAYNLLNPITSNPEINEQKVSISVIKGKIIKLLLKILVLLERNVTNDKSSNKRDTLQINLQNYIRWLQFNQTTTNDTNELKIINNGMLLMDITHLNQLSNTISEISDILIDEDSDDIYHNESKKIMDTLKIENAVNNDYNYYGFTMNNFPTTYKMLWP</sequence>
<feature type="domain" description="Zn(2)-C6 fungal-type" evidence="6">
    <location>
        <begin position="48"/>
        <end position="79"/>
    </location>
</feature>
<name>A0A9P6W2L9_MAUEX</name>
<dbReference type="InterPro" id="IPR001138">
    <property type="entry name" value="Zn2Cys6_DnaBD"/>
</dbReference>
<evidence type="ECO:0000256" key="2">
    <source>
        <dbReference type="ARBA" id="ARBA00023125"/>
    </source>
</evidence>
<keyword evidence="4" id="KW-0539">Nucleus</keyword>
<dbReference type="SMART" id="SM00066">
    <property type="entry name" value="GAL4"/>
    <property type="match status" value="1"/>
</dbReference>
<keyword evidence="8" id="KW-1185">Reference proteome</keyword>
<evidence type="ECO:0000256" key="3">
    <source>
        <dbReference type="ARBA" id="ARBA00023163"/>
    </source>
</evidence>
<evidence type="ECO:0000313" key="8">
    <source>
        <dbReference type="Proteomes" id="UP000750334"/>
    </source>
</evidence>
<proteinExistence type="predicted"/>
<evidence type="ECO:0000256" key="5">
    <source>
        <dbReference type="SAM" id="MobiDB-lite"/>
    </source>
</evidence>
<dbReference type="GO" id="GO:0000978">
    <property type="term" value="F:RNA polymerase II cis-regulatory region sequence-specific DNA binding"/>
    <property type="evidence" value="ECO:0007669"/>
    <property type="project" value="TreeGrafter"/>
</dbReference>
<dbReference type="PANTHER" id="PTHR47424:SF3">
    <property type="entry name" value="REGULATORY PROTEIN GAL4"/>
    <property type="match status" value="1"/>
</dbReference>
<dbReference type="SUPFAM" id="SSF57701">
    <property type="entry name" value="Zn2/Cys6 DNA-binding domain"/>
    <property type="match status" value="1"/>
</dbReference>
<dbReference type="GO" id="GO:0000981">
    <property type="term" value="F:DNA-binding transcription factor activity, RNA polymerase II-specific"/>
    <property type="evidence" value="ECO:0007669"/>
    <property type="project" value="InterPro"/>
</dbReference>
<dbReference type="CDD" id="cd00067">
    <property type="entry name" value="GAL4"/>
    <property type="match status" value="1"/>
</dbReference>
<dbReference type="PROSITE" id="PS50048">
    <property type="entry name" value="ZN2_CY6_FUNGAL_2"/>
    <property type="match status" value="1"/>
</dbReference>
<dbReference type="OrthoDB" id="4236860at2759"/>
<dbReference type="GO" id="GO:0005634">
    <property type="term" value="C:nucleus"/>
    <property type="evidence" value="ECO:0007669"/>
    <property type="project" value="TreeGrafter"/>
</dbReference>
<accession>A0A9P6W2L9</accession>
<dbReference type="GO" id="GO:0000435">
    <property type="term" value="P:positive regulation of transcription from RNA polymerase II promoter by galactose"/>
    <property type="evidence" value="ECO:0007669"/>
    <property type="project" value="TreeGrafter"/>
</dbReference>
<feature type="compositionally biased region" description="Polar residues" evidence="5">
    <location>
        <begin position="1"/>
        <end position="34"/>
    </location>
</feature>
<evidence type="ECO:0000259" key="6">
    <source>
        <dbReference type="PROSITE" id="PS50048"/>
    </source>
</evidence>
<dbReference type="Pfam" id="PF00172">
    <property type="entry name" value="Zn_clus"/>
    <property type="match status" value="1"/>
</dbReference>
<organism evidence="7 8">
    <name type="scientific">Maudiozyma exigua</name>
    <name type="common">Yeast</name>
    <name type="synonym">Kazachstania exigua</name>
    <dbReference type="NCBI Taxonomy" id="34358"/>
    <lineage>
        <taxon>Eukaryota</taxon>
        <taxon>Fungi</taxon>
        <taxon>Dikarya</taxon>
        <taxon>Ascomycota</taxon>
        <taxon>Saccharomycotina</taxon>
        <taxon>Saccharomycetes</taxon>
        <taxon>Saccharomycetales</taxon>
        <taxon>Saccharomycetaceae</taxon>
        <taxon>Maudiozyma</taxon>
    </lineage>
</organism>
<keyword evidence="2" id="KW-0238">DNA-binding</keyword>
<dbReference type="PROSITE" id="PS00463">
    <property type="entry name" value="ZN2_CY6_FUNGAL_1"/>
    <property type="match status" value="1"/>
</dbReference>
<feature type="region of interest" description="Disordered" evidence="5">
    <location>
        <begin position="251"/>
        <end position="272"/>
    </location>
</feature>
<dbReference type="InterPro" id="IPR036864">
    <property type="entry name" value="Zn2-C6_fun-type_DNA-bd_sf"/>
</dbReference>
<dbReference type="PANTHER" id="PTHR47424">
    <property type="entry name" value="REGULATORY PROTEIN GAL4"/>
    <property type="match status" value="1"/>
</dbReference>
<dbReference type="EMBL" id="PUHR01000172">
    <property type="protein sequence ID" value="KAG0660661.1"/>
    <property type="molecule type" value="Genomic_DNA"/>
</dbReference>
<feature type="region of interest" description="Disordered" evidence="5">
    <location>
        <begin position="96"/>
        <end position="134"/>
    </location>
</feature>
<dbReference type="GO" id="GO:0008270">
    <property type="term" value="F:zinc ion binding"/>
    <property type="evidence" value="ECO:0007669"/>
    <property type="project" value="InterPro"/>
</dbReference>
<dbReference type="AlphaFoldDB" id="A0A9P6W2L9"/>
<protein>
    <recommendedName>
        <fullName evidence="6">Zn(2)-C6 fungal-type domain-containing protein</fullName>
    </recommendedName>
</protein>